<name>A0A4Y3NPU1_PAEAU</name>
<protein>
    <submittedName>
        <fullName evidence="8">N-acetyl-glucosamine transferase</fullName>
    </submittedName>
</protein>
<dbReference type="InterPro" id="IPR029044">
    <property type="entry name" value="Nucleotide-diphossugar_trans"/>
</dbReference>
<dbReference type="RefSeq" id="WP_141286650.1">
    <property type="nucleotide sequence ID" value="NZ_BAAAWK010000001.1"/>
</dbReference>
<dbReference type="EMBL" id="BJMD01000042">
    <property type="protein sequence ID" value="GEB21216.1"/>
    <property type="molecule type" value="Genomic_DNA"/>
</dbReference>
<evidence type="ECO:0000313" key="8">
    <source>
        <dbReference type="EMBL" id="GEB21216.1"/>
    </source>
</evidence>
<feature type="transmembrane region" description="Helical" evidence="7">
    <location>
        <begin position="6"/>
        <end position="30"/>
    </location>
</feature>
<evidence type="ECO:0000256" key="4">
    <source>
        <dbReference type="ARBA" id="ARBA00022692"/>
    </source>
</evidence>
<keyword evidence="3 8" id="KW-0808">Transferase</keyword>
<comment type="subcellular location">
    <subcellularLocation>
        <location evidence="1">Membrane</location>
        <topology evidence="1">Multi-pass membrane protein</topology>
    </subcellularLocation>
</comment>
<dbReference type="GO" id="GO:0016020">
    <property type="term" value="C:membrane"/>
    <property type="evidence" value="ECO:0007669"/>
    <property type="project" value="UniProtKB-SubCell"/>
</dbReference>
<evidence type="ECO:0000256" key="7">
    <source>
        <dbReference type="SAM" id="Phobius"/>
    </source>
</evidence>
<feature type="transmembrane region" description="Helical" evidence="7">
    <location>
        <begin position="400"/>
        <end position="418"/>
    </location>
</feature>
<keyword evidence="6 7" id="KW-0472">Membrane</keyword>
<proteinExistence type="predicted"/>
<keyword evidence="9" id="KW-1185">Reference proteome</keyword>
<reference evidence="8 9" key="1">
    <citation type="submission" date="2019-06" db="EMBL/GenBank/DDBJ databases">
        <title>Whole genome shotgun sequence of Paenarthrobacter aurescens NBRC 12136.</title>
        <authorList>
            <person name="Hosoyama A."/>
            <person name="Uohara A."/>
            <person name="Ohji S."/>
            <person name="Ichikawa N."/>
        </authorList>
    </citation>
    <scope>NUCLEOTIDE SEQUENCE [LARGE SCALE GENOMIC DNA]</scope>
    <source>
        <strain evidence="8 9">NBRC 12136</strain>
    </source>
</reference>
<dbReference type="OrthoDB" id="9806824at2"/>
<dbReference type="Gene3D" id="3.90.550.10">
    <property type="entry name" value="Spore Coat Polysaccharide Biosynthesis Protein SpsA, Chain A"/>
    <property type="match status" value="1"/>
</dbReference>
<accession>A0A4Y3NPU1</accession>
<keyword evidence="4 7" id="KW-0812">Transmembrane</keyword>
<dbReference type="PANTHER" id="PTHR43867:SF2">
    <property type="entry name" value="CELLULOSE SYNTHASE CATALYTIC SUBUNIT A [UDP-FORMING]"/>
    <property type="match status" value="1"/>
</dbReference>
<dbReference type="AlphaFoldDB" id="A0A4Y3NPU1"/>
<evidence type="ECO:0000256" key="2">
    <source>
        <dbReference type="ARBA" id="ARBA00022676"/>
    </source>
</evidence>
<feature type="transmembrane region" description="Helical" evidence="7">
    <location>
        <begin position="334"/>
        <end position="355"/>
    </location>
</feature>
<evidence type="ECO:0000256" key="5">
    <source>
        <dbReference type="ARBA" id="ARBA00022989"/>
    </source>
</evidence>
<keyword evidence="5 7" id="KW-1133">Transmembrane helix</keyword>
<organism evidence="8 9">
    <name type="scientific">Paenarthrobacter aurescens</name>
    <name type="common">Arthrobacter aurescens</name>
    <dbReference type="NCBI Taxonomy" id="43663"/>
    <lineage>
        <taxon>Bacteria</taxon>
        <taxon>Bacillati</taxon>
        <taxon>Actinomycetota</taxon>
        <taxon>Actinomycetes</taxon>
        <taxon>Micrococcales</taxon>
        <taxon>Micrococcaceae</taxon>
        <taxon>Paenarthrobacter</taxon>
    </lineage>
</organism>
<keyword evidence="2" id="KW-0328">Glycosyltransferase</keyword>
<evidence type="ECO:0000256" key="3">
    <source>
        <dbReference type="ARBA" id="ARBA00022679"/>
    </source>
</evidence>
<comment type="caution">
    <text evidence="8">The sequence shown here is derived from an EMBL/GenBank/DDBJ whole genome shotgun (WGS) entry which is preliminary data.</text>
</comment>
<dbReference type="GO" id="GO:0016757">
    <property type="term" value="F:glycosyltransferase activity"/>
    <property type="evidence" value="ECO:0007669"/>
    <property type="project" value="UniProtKB-KW"/>
</dbReference>
<dbReference type="SUPFAM" id="SSF53448">
    <property type="entry name" value="Nucleotide-diphospho-sugar transferases"/>
    <property type="match status" value="1"/>
</dbReference>
<dbReference type="Proteomes" id="UP000317715">
    <property type="component" value="Unassembled WGS sequence"/>
</dbReference>
<evidence type="ECO:0000256" key="1">
    <source>
        <dbReference type="ARBA" id="ARBA00004141"/>
    </source>
</evidence>
<evidence type="ECO:0000256" key="6">
    <source>
        <dbReference type="ARBA" id="ARBA00023136"/>
    </source>
</evidence>
<dbReference type="PANTHER" id="PTHR43867">
    <property type="entry name" value="CELLULOSE SYNTHASE CATALYTIC SUBUNIT A [UDP-FORMING]"/>
    <property type="match status" value="1"/>
</dbReference>
<gene>
    <name evidence="8" type="primary">ugtP</name>
    <name evidence="8" type="ORF">AAU01_39710</name>
</gene>
<evidence type="ECO:0000313" key="9">
    <source>
        <dbReference type="Proteomes" id="UP000317715"/>
    </source>
</evidence>
<dbReference type="Pfam" id="PF13641">
    <property type="entry name" value="Glyco_tranf_2_3"/>
    <property type="match status" value="1"/>
</dbReference>
<feature type="transmembrane region" description="Helical" evidence="7">
    <location>
        <begin position="361"/>
        <end position="388"/>
    </location>
</feature>
<sequence length="453" mass="50625">MSVLESAQALAFVLLVVFLSYILVILVPFLRRKPDPEGDPDAFSWHVFIPCRDEEVVIGNTLELLRARFPQAHVWVVDDDSDDSTAGIVEAASDHDAMIHLVRRRRPLARTGKGDALNAAYRTLDAWLPTGVDRSSVIVLVVDADGHLADNAFRQAAGPHAFGDAEVGAAQTAVWMSNLDDPNLTGGTGMARLRKSFGRYLVLMQDMEFRTTIAAMQSLRRHTLTVGLGGNGQFTRLSALDAIAKTSGQPWHGALLEDYELAIHIMLGGYKTVYMHDTHVAQEALPDLRRLLTQRTRWCHGGMQCSVYLKRIFESPYFSNVGAIESSYFLVQPFIQIVGLILWPTLFITMVAQGALTMGSFGAWISAAWFIIPLIFATGVLPFALWGLVYRRQVTPEKNFMLGVVWGLGYWLYMYQNYITVLRATYRLITGRQGWAKTRRNQETDVKLLAKEA</sequence>
<dbReference type="GeneID" id="97300017"/>
<dbReference type="InterPro" id="IPR050321">
    <property type="entry name" value="Glycosyltr_2/OpgH_subfam"/>
</dbReference>